<evidence type="ECO:0000313" key="1">
    <source>
        <dbReference type="EMBL" id="ARF11128.1"/>
    </source>
</evidence>
<name>A0A1V0SHL2_9VIRU</name>
<evidence type="ECO:0008006" key="2">
    <source>
        <dbReference type="Google" id="ProtNLM"/>
    </source>
</evidence>
<protein>
    <recommendedName>
        <fullName evidence="2">Sulfotransferase family protein</fullName>
    </recommendedName>
</protein>
<dbReference type="EMBL" id="KY684107">
    <property type="protein sequence ID" value="ARF11128.1"/>
    <property type="molecule type" value="Genomic_DNA"/>
</dbReference>
<gene>
    <name evidence="1" type="ORF">Hokovirus_5_10</name>
</gene>
<reference evidence="1" key="1">
    <citation type="journal article" date="2017" name="Science">
        <title>Giant viruses with an expanded complement of translation system components.</title>
        <authorList>
            <person name="Schulz F."/>
            <person name="Yutin N."/>
            <person name="Ivanova N.N."/>
            <person name="Ortega D.R."/>
            <person name="Lee T.K."/>
            <person name="Vierheilig J."/>
            <person name="Daims H."/>
            <person name="Horn M."/>
            <person name="Wagner M."/>
            <person name="Jensen G.J."/>
            <person name="Kyrpides N.C."/>
            <person name="Koonin E.V."/>
            <person name="Woyke T."/>
        </authorList>
    </citation>
    <scope>NUCLEOTIDE SEQUENCE</scope>
    <source>
        <strain evidence="1">HKV1</strain>
    </source>
</reference>
<accession>A0A1V0SHL2</accession>
<proteinExistence type="predicted"/>
<organism evidence="1">
    <name type="scientific">Hokovirus HKV1</name>
    <dbReference type="NCBI Taxonomy" id="1977638"/>
    <lineage>
        <taxon>Viruses</taxon>
        <taxon>Varidnaviria</taxon>
        <taxon>Bamfordvirae</taxon>
        <taxon>Nucleocytoviricota</taxon>
        <taxon>Megaviricetes</taxon>
        <taxon>Imitervirales</taxon>
        <taxon>Mimiviridae</taxon>
        <taxon>Klosneuvirinae</taxon>
        <taxon>Hokovirus</taxon>
    </lineage>
</organism>
<sequence length="510" mass="61743">MIIILIDYILKFHIQKVYRNKIDKFFYYKYIYTYYLHILMDYFNILVSNSIHKNDLFVKNVINIFSYLLNITPNLIYDKKWTRCLKPVNDSYESITTLNMVLLTNFKNINLEKKEIVLEIMITIFNKYNIWYEGHTKCLDDFKECNNYHILKNKIEKYFNKIKKEITTEKKEITLEKKKLENSEIIKDENYYSSYNKFINNYSSYLVNIDDNDIIKIFEFLFIATKKVNNEYINVHMWRYGLDIPVVLKYFRDNDINIIKCRNSLKHDDIYESPIYFPSDIKFWNFIKNKTKTKIFISIPKTATCSITHEISYTVDTYINLPKGPPNLPKGSPSLSSIKRVDINFFGHMFGKHYNVNKELLFTCYRNPYTRAISGYKFIMQLGFFPHWSLYLISILYRNFKEWITYGLDPKLLDFTNYYLADFREIIFPQYAYVLNDNNELILDKKNIIRFENIDDDFFRLFNKKITNKYNVSESFAKDYSYDEFMANKVYEIYKKDFEIFGYDKDSYVN</sequence>